<evidence type="ECO:0000313" key="2">
    <source>
        <dbReference type="Proteomes" id="UP000005806"/>
    </source>
</evidence>
<sequence length="134" mass="14789">MYKADALLWGRVSAVADWTAPIPVARPDGTQERPKISYGVIASGEKVIADAAVRDDIAAGQRKIQAVEMEGYGFSAAIWQSFERVRHLVIKAICDLADSSKNDEWQEYAAAVAAGFTKHFLLDQPLEPRNRELT</sequence>
<dbReference type="InterPro" id="IPR035994">
    <property type="entry name" value="Nucleoside_phosphorylase_sf"/>
</dbReference>
<dbReference type="Gene3D" id="3.40.50.1580">
    <property type="entry name" value="Nucleoside phosphorylase domain"/>
    <property type="match status" value="1"/>
</dbReference>
<comment type="caution">
    <text evidence="1">The sequence shown here is derived from an EMBL/GenBank/DDBJ whole genome shotgun (WGS) entry which is preliminary data.</text>
</comment>
<dbReference type="PANTHER" id="PTHR46082:SF6">
    <property type="entry name" value="AAA+ ATPASE DOMAIN-CONTAINING PROTEIN-RELATED"/>
    <property type="match status" value="1"/>
</dbReference>
<organism evidence="1 2">
    <name type="scientific">Microcystis aeruginosa PCC 9432</name>
    <dbReference type="NCBI Taxonomy" id="1160280"/>
    <lineage>
        <taxon>Bacteria</taxon>
        <taxon>Bacillati</taxon>
        <taxon>Cyanobacteriota</taxon>
        <taxon>Cyanophyceae</taxon>
        <taxon>Oscillatoriophycideae</taxon>
        <taxon>Chroococcales</taxon>
        <taxon>Microcystaceae</taxon>
        <taxon>Microcystis</taxon>
    </lineage>
</organism>
<dbReference type="EMBL" id="CAIH01000231">
    <property type="protein sequence ID" value="CCH93429.1"/>
    <property type="molecule type" value="Genomic_DNA"/>
</dbReference>
<dbReference type="AlphaFoldDB" id="A0A822LDZ2"/>
<name>A0A822LDZ2_MICAE</name>
<dbReference type="PANTHER" id="PTHR46082">
    <property type="entry name" value="ATP/GTP-BINDING PROTEIN-RELATED"/>
    <property type="match status" value="1"/>
</dbReference>
<evidence type="ECO:0000313" key="1">
    <source>
        <dbReference type="EMBL" id="CCH93429.1"/>
    </source>
</evidence>
<evidence type="ECO:0008006" key="3">
    <source>
        <dbReference type="Google" id="ProtNLM"/>
    </source>
</evidence>
<dbReference type="GO" id="GO:0003824">
    <property type="term" value="F:catalytic activity"/>
    <property type="evidence" value="ECO:0007669"/>
    <property type="project" value="InterPro"/>
</dbReference>
<accession>A0A822LDZ2</accession>
<proteinExistence type="predicted"/>
<dbReference type="GO" id="GO:0009116">
    <property type="term" value="P:nucleoside metabolic process"/>
    <property type="evidence" value="ECO:0007669"/>
    <property type="project" value="InterPro"/>
</dbReference>
<dbReference type="Proteomes" id="UP000005806">
    <property type="component" value="Unassembled WGS sequence"/>
</dbReference>
<dbReference type="InterPro" id="IPR053137">
    <property type="entry name" value="NLR-like"/>
</dbReference>
<dbReference type="SUPFAM" id="SSF53167">
    <property type="entry name" value="Purine and uridine phosphorylases"/>
    <property type="match status" value="1"/>
</dbReference>
<protein>
    <recommendedName>
        <fullName evidence="3">Nucleoside phosphorylase domain-containing protein</fullName>
    </recommendedName>
</protein>
<reference evidence="1 2" key="1">
    <citation type="submission" date="2012-04" db="EMBL/GenBank/DDBJ databases">
        <authorList>
            <person name="Genoscope - CEA"/>
        </authorList>
    </citation>
    <scope>NUCLEOTIDE SEQUENCE [LARGE SCALE GENOMIC DNA]</scope>
    <source>
        <strain evidence="1 2">9432</strain>
    </source>
</reference>
<gene>
    <name evidence="1" type="ORF">MICCA_3060012</name>
</gene>